<keyword evidence="3" id="KW-1185">Reference proteome</keyword>
<evidence type="ECO:0000256" key="1">
    <source>
        <dbReference type="SAM" id="MobiDB-lite"/>
    </source>
</evidence>
<sequence length="174" mass="18029">MTRVGSITRSATEALPESADVPCSSLTTVSPGDLGSSSCSNCVTGLWMSALGVVGLALNLCAYDFVSQDQLQKHSVSENATIGESPEITGKCEDEKSAYQLAPADSVSKARQAVVRSTTTAGTTLCSAFLQSSAVAWFSLNGGSISIDNSSFISDGSDSNLSDESSISSKYKFQ</sequence>
<proteinExistence type="predicted"/>
<organism evidence="2 3">
    <name type="scientific">Cynara cardunculus var. scolymus</name>
    <name type="common">Globe artichoke</name>
    <name type="synonym">Cynara scolymus</name>
    <dbReference type="NCBI Taxonomy" id="59895"/>
    <lineage>
        <taxon>Eukaryota</taxon>
        <taxon>Viridiplantae</taxon>
        <taxon>Streptophyta</taxon>
        <taxon>Embryophyta</taxon>
        <taxon>Tracheophyta</taxon>
        <taxon>Spermatophyta</taxon>
        <taxon>Magnoliopsida</taxon>
        <taxon>eudicotyledons</taxon>
        <taxon>Gunneridae</taxon>
        <taxon>Pentapetalae</taxon>
        <taxon>asterids</taxon>
        <taxon>campanulids</taxon>
        <taxon>Asterales</taxon>
        <taxon>Asteraceae</taxon>
        <taxon>Carduoideae</taxon>
        <taxon>Cardueae</taxon>
        <taxon>Carduinae</taxon>
        <taxon>Cynara</taxon>
    </lineage>
</organism>
<dbReference type="Proteomes" id="UP000243975">
    <property type="component" value="Unassembled WGS sequence"/>
</dbReference>
<reference evidence="2 3" key="1">
    <citation type="journal article" date="2016" name="Sci. Rep.">
        <title>The genome sequence of the outbreeding globe artichoke constructed de novo incorporating a phase-aware low-pass sequencing strategy of F1 progeny.</title>
        <authorList>
            <person name="Scaglione D."/>
            <person name="Reyes-Chin-Wo S."/>
            <person name="Acquadro A."/>
            <person name="Froenicke L."/>
            <person name="Portis E."/>
            <person name="Beitel C."/>
            <person name="Tirone M."/>
            <person name="Mauro R."/>
            <person name="Lo Monaco A."/>
            <person name="Mauromicale G."/>
            <person name="Faccioli P."/>
            <person name="Cattivelli L."/>
            <person name="Rieseberg L."/>
            <person name="Michelmore R."/>
            <person name="Lanteri S."/>
        </authorList>
    </citation>
    <scope>NUCLEOTIDE SEQUENCE [LARGE SCALE GENOMIC DNA]</scope>
    <source>
        <strain evidence="2">2C</strain>
    </source>
</reference>
<gene>
    <name evidence="2" type="ORF">Ccrd_005580</name>
</gene>
<dbReference type="AlphaFoldDB" id="A0A103XKF1"/>
<dbReference type="EMBL" id="LEKV01004820">
    <property type="protein sequence ID" value="KVH92403.1"/>
    <property type="molecule type" value="Genomic_DNA"/>
</dbReference>
<comment type="caution">
    <text evidence="2">The sequence shown here is derived from an EMBL/GenBank/DDBJ whole genome shotgun (WGS) entry which is preliminary data.</text>
</comment>
<accession>A0A103XKF1</accession>
<evidence type="ECO:0000313" key="2">
    <source>
        <dbReference type="EMBL" id="KVH92403.1"/>
    </source>
</evidence>
<evidence type="ECO:0000313" key="3">
    <source>
        <dbReference type="Proteomes" id="UP000243975"/>
    </source>
</evidence>
<dbReference type="Gramene" id="KVH92403">
    <property type="protein sequence ID" value="KVH92403"/>
    <property type="gene ID" value="Ccrd_005580"/>
</dbReference>
<name>A0A103XKF1_CYNCS</name>
<protein>
    <submittedName>
        <fullName evidence="2">Uncharacterized protein</fullName>
    </submittedName>
</protein>
<feature type="region of interest" description="Disordered" evidence="1">
    <location>
        <begin position="155"/>
        <end position="174"/>
    </location>
</feature>